<dbReference type="SUPFAM" id="SSF56219">
    <property type="entry name" value="DNase I-like"/>
    <property type="match status" value="1"/>
</dbReference>
<dbReference type="PROSITE" id="PS01359">
    <property type="entry name" value="ZF_PHD_1"/>
    <property type="match status" value="1"/>
</dbReference>
<dbReference type="GO" id="GO:0008270">
    <property type="term" value="F:zinc ion binding"/>
    <property type="evidence" value="ECO:0007669"/>
    <property type="project" value="UniProtKB-KW"/>
</dbReference>
<dbReference type="Pfam" id="PF00628">
    <property type="entry name" value="PHD"/>
    <property type="match status" value="1"/>
</dbReference>
<dbReference type="Pfam" id="PF03372">
    <property type="entry name" value="Exo_endo_phos"/>
    <property type="match status" value="1"/>
</dbReference>
<name>A0A9J7LUC6_BRAFL</name>
<dbReference type="SUPFAM" id="SSF57903">
    <property type="entry name" value="FYVE/PHD zinc finger"/>
    <property type="match status" value="1"/>
</dbReference>
<evidence type="ECO:0000259" key="5">
    <source>
        <dbReference type="PROSITE" id="PS50016"/>
    </source>
</evidence>
<dbReference type="PANTHER" id="PTHR33776">
    <property type="entry name" value="ENDO/EXONUCLEASE/PHOSPHATASE DOMAIN-CONTAINING PROTEIN"/>
    <property type="match status" value="1"/>
</dbReference>
<dbReference type="AlphaFoldDB" id="A0A9J7LUC6"/>
<dbReference type="InterPro" id="IPR013083">
    <property type="entry name" value="Znf_RING/FYVE/PHD"/>
</dbReference>
<evidence type="ECO:0000313" key="7">
    <source>
        <dbReference type="RefSeq" id="XP_035688766.1"/>
    </source>
</evidence>
<evidence type="ECO:0000313" key="6">
    <source>
        <dbReference type="Proteomes" id="UP000001554"/>
    </source>
</evidence>
<dbReference type="OMA" id="CKHEIND"/>
<evidence type="ECO:0000256" key="1">
    <source>
        <dbReference type="ARBA" id="ARBA00022723"/>
    </source>
</evidence>
<dbReference type="KEGG" id="bfo:118424326"/>
<dbReference type="OrthoDB" id="10068389at2759"/>
<dbReference type="GO" id="GO:0003824">
    <property type="term" value="F:catalytic activity"/>
    <property type="evidence" value="ECO:0007669"/>
    <property type="project" value="InterPro"/>
</dbReference>
<dbReference type="InterPro" id="IPR019786">
    <property type="entry name" value="Zinc_finger_PHD-type_CS"/>
</dbReference>
<keyword evidence="1" id="KW-0479">Metal-binding</keyword>
<reference evidence="6" key="1">
    <citation type="journal article" date="2020" name="Nat. Ecol. Evol.">
        <title>Deeply conserved synteny resolves early events in vertebrate evolution.</title>
        <authorList>
            <person name="Simakov O."/>
            <person name="Marletaz F."/>
            <person name="Yue J.X."/>
            <person name="O'Connell B."/>
            <person name="Jenkins J."/>
            <person name="Brandt A."/>
            <person name="Calef R."/>
            <person name="Tung C.H."/>
            <person name="Huang T.K."/>
            <person name="Schmutz J."/>
            <person name="Satoh N."/>
            <person name="Yu J.K."/>
            <person name="Putnam N.H."/>
            <person name="Green R.E."/>
            <person name="Rokhsar D.S."/>
        </authorList>
    </citation>
    <scope>NUCLEOTIDE SEQUENCE [LARGE SCALE GENOMIC DNA]</scope>
    <source>
        <strain evidence="6">S238N-H82</strain>
    </source>
</reference>
<dbReference type="GeneID" id="118424326"/>
<dbReference type="InterPro" id="IPR001965">
    <property type="entry name" value="Znf_PHD"/>
</dbReference>
<accession>A0A9J7LUC6</accession>
<organism evidence="6 7">
    <name type="scientific">Branchiostoma floridae</name>
    <name type="common">Florida lancelet</name>
    <name type="synonym">Amphioxus</name>
    <dbReference type="NCBI Taxonomy" id="7739"/>
    <lineage>
        <taxon>Eukaryota</taxon>
        <taxon>Metazoa</taxon>
        <taxon>Chordata</taxon>
        <taxon>Cephalochordata</taxon>
        <taxon>Leptocardii</taxon>
        <taxon>Amphioxiformes</taxon>
        <taxon>Branchiostomatidae</taxon>
        <taxon>Branchiostoma</taxon>
    </lineage>
</organism>
<keyword evidence="2 4" id="KW-0863">Zinc-finger</keyword>
<dbReference type="PROSITE" id="PS50016">
    <property type="entry name" value="ZF_PHD_2"/>
    <property type="match status" value="1"/>
</dbReference>
<dbReference type="Gene3D" id="3.60.10.10">
    <property type="entry name" value="Endonuclease/exonuclease/phosphatase"/>
    <property type="match status" value="1"/>
</dbReference>
<dbReference type="InterPro" id="IPR011011">
    <property type="entry name" value="Znf_FYVE_PHD"/>
</dbReference>
<gene>
    <name evidence="7" type="primary">LOC118424326</name>
</gene>
<evidence type="ECO:0000256" key="3">
    <source>
        <dbReference type="ARBA" id="ARBA00022833"/>
    </source>
</evidence>
<dbReference type="InterPro" id="IPR036691">
    <property type="entry name" value="Endo/exonu/phosph_ase_sf"/>
</dbReference>
<evidence type="ECO:0000256" key="2">
    <source>
        <dbReference type="ARBA" id="ARBA00022771"/>
    </source>
</evidence>
<proteinExistence type="predicted"/>
<evidence type="ECO:0000256" key="4">
    <source>
        <dbReference type="PROSITE-ProRule" id="PRU00146"/>
    </source>
</evidence>
<reference evidence="7" key="2">
    <citation type="submission" date="2025-08" db="UniProtKB">
        <authorList>
            <consortium name="RefSeq"/>
        </authorList>
    </citation>
    <scope>IDENTIFICATION</scope>
    <source>
        <strain evidence="7">S238N-H82</strain>
        <tissue evidence="7">Testes</tissue>
    </source>
</reference>
<keyword evidence="3" id="KW-0862">Zinc</keyword>
<dbReference type="SMART" id="SM00249">
    <property type="entry name" value="PHD"/>
    <property type="match status" value="1"/>
</dbReference>
<feature type="domain" description="PHD-type" evidence="5">
    <location>
        <begin position="12"/>
        <end position="68"/>
    </location>
</feature>
<keyword evidence="6" id="KW-1185">Reference proteome</keyword>
<protein>
    <submittedName>
        <fullName evidence="7">Uncharacterized protein LOC118424326</fullName>
    </submittedName>
</protein>
<dbReference type="InterPro" id="IPR019787">
    <property type="entry name" value="Znf_PHD-finger"/>
</dbReference>
<dbReference type="PANTHER" id="PTHR33776:SF4">
    <property type="entry name" value="ENDONUCLEASE_EXONUCLEASE_PHOSPHATASE DOMAIN-CONTAINING PROTEIN"/>
    <property type="match status" value="1"/>
</dbReference>
<dbReference type="Proteomes" id="UP000001554">
    <property type="component" value="Chromosome 10"/>
</dbReference>
<dbReference type="InterPro" id="IPR005135">
    <property type="entry name" value="Endo/exonuclease/phosphatase"/>
</dbReference>
<dbReference type="RefSeq" id="XP_035688766.1">
    <property type="nucleotide sequence ID" value="XM_035832873.1"/>
</dbReference>
<sequence length="420" mass="47666">MSGDVAQNPGPKDPCGMCSKSVRNNQKGICCDLCDKWFHIKCIDMDHQSYCNLANSHEYWYCNQCLLPYFSDSFFNSSHDSTMDSSGEDNVDVCPSSCHMVPPTKGLTMGHLNICSLYNKLDQLRVLMTSNNIDVMTLSETHLDDTISDAELHIAGYYLYRLDRNRSGGGVAIYVSEAFTHSRRSDLQQPGLEALFCQINLPCTKPIIAGSVYRPPSAPVEFYTLLDNSLETLSLTSPNSELYLLGDFNVDLTQPRKPPSKALTNLTEKYQLRQLINEPTRVHQYSSTLIDHIYCSDMHYVNTSGVVQCTISDHYAVFCTRKAARRHSGVKYVSSRKFTKFDEQNYLADLSEIDWSPLYHADSVDDAWTFFKSSFTTVSDLHAPFITKRTRDKQPEWLSPNIRKQMLVRNDLKAKARKTG</sequence>
<dbReference type="Gene3D" id="3.30.40.10">
    <property type="entry name" value="Zinc/RING finger domain, C3HC4 (zinc finger)"/>
    <property type="match status" value="1"/>
</dbReference>